<sequence>MLRVARRKGYGMKTQAAQRAGCTGTGAASEGVGSELFQELARMVAALSEVQGLRSFSLPYPDLAQRALDRTVIHCLDVGETPPRSLPELWGWCRTRPAGDPLFAVPASLVTSDATLVHPAGQMPTRTCLEVASHGLDGGEAAQARALLSELEARCGIRARFLQCRRFLAHRPVVHQQDRFEPGWNRDVWTRVKDLYGPLPEHLLVDGHFLRCPSCGLPALPRNGTTPLPGPSSTNEVIWCEGENCPRDASPELVREPNQARILRRSLRTFLALPHRTEQAVGDVLDRAGIIREALPQTLSACRLTDTGSRVADIQVHDRLQPALLAAYLADGAPLPDLTFVVVPEELAGSNGYREAFTEALPPLLRDRLVLTTPVDLVPGLERTRREEMDDA</sequence>
<evidence type="ECO:0000313" key="2">
    <source>
        <dbReference type="EMBL" id="MDA2812795.1"/>
    </source>
</evidence>
<proteinExistence type="predicted"/>
<dbReference type="Proteomes" id="UP001527866">
    <property type="component" value="Unassembled WGS sequence"/>
</dbReference>
<accession>A0ABT4U8Q6</accession>
<dbReference type="InterPro" id="IPR041191">
    <property type="entry name" value="pPIWI_RE_Y"/>
</dbReference>
<dbReference type="EMBL" id="JAQFWQ010000059">
    <property type="protein sequence ID" value="MDA2812795.1"/>
    <property type="molecule type" value="Genomic_DNA"/>
</dbReference>
<organism evidence="2 3">
    <name type="scientific">Nocardiopsis endophytica</name>
    <dbReference type="NCBI Taxonomy" id="3018445"/>
    <lineage>
        <taxon>Bacteria</taxon>
        <taxon>Bacillati</taxon>
        <taxon>Actinomycetota</taxon>
        <taxon>Actinomycetes</taxon>
        <taxon>Streptosporangiales</taxon>
        <taxon>Nocardiopsidaceae</taxon>
        <taxon>Nocardiopsis</taxon>
    </lineage>
</organism>
<feature type="domain" description="pPIWI-RE three-gene island" evidence="1">
    <location>
        <begin position="36"/>
        <end position="175"/>
    </location>
</feature>
<protein>
    <recommendedName>
        <fullName evidence="1">pPIWI-RE three-gene island domain-containing protein</fullName>
    </recommendedName>
</protein>
<dbReference type="Pfam" id="PF18156">
    <property type="entry name" value="pPIWI_RE_Y"/>
    <property type="match status" value="1"/>
</dbReference>
<gene>
    <name evidence="2" type="ORF">O4J56_19275</name>
</gene>
<name>A0ABT4U8Q6_9ACTN</name>
<evidence type="ECO:0000259" key="1">
    <source>
        <dbReference type="Pfam" id="PF18156"/>
    </source>
</evidence>
<keyword evidence="3" id="KW-1185">Reference proteome</keyword>
<evidence type="ECO:0000313" key="3">
    <source>
        <dbReference type="Proteomes" id="UP001527866"/>
    </source>
</evidence>
<comment type="caution">
    <text evidence="2">The sequence shown here is derived from an EMBL/GenBank/DDBJ whole genome shotgun (WGS) entry which is preliminary data.</text>
</comment>
<reference evidence="2 3" key="1">
    <citation type="submission" date="2023-01" db="EMBL/GenBank/DDBJ databases">
        <title>Draft genome sequence of Nocardiopsis sp. RSe5-2 isolated from halophytes.</title>
        <authorList>
            <person name="Duangmal K."/>
            <person name="Chantavorakit T."/>
        </authorList>
    </citation>
    <scope>NUCLEOTIDE SEQUENCE [LARGE SCALE GENOMIC DNA]</scope>
    <source>
        <strain evidence="2 3">RSe5-2</strain>
    </source>
</reference>
<dbReference type="RefSeq" id="WP_270687478.1">
    <property type="nucleotide sequence ID" value="NZ_JAQFWQ010000059.1"/>
</dbReference>